<comment type="caution">
    <text evidence="1">The sequence shown here is derived from an EMBL/GenBank/DDBJ whole genome shotgun (WGS) entry which is preliminary data.</text>
</comment>
<gene>
    <name evidence="1" type="ORF">SPELUC_LOCUS796</name>
</gene>
<protein>
    <submittedName>
        <fullName evidence="1">12083_t:CDS:1</fullName>
    </submittedName>
</protein>
<accession>A0ACA9K5J7</accession>
<name>A0ACA9K5J7_9GLOM</name>
<keyword evidence="2" id="KW-1185">Reference proteome</keyword>
<dbReference type="EMBL" id="CAJVPW010000346">
    <property type="protein sequence ID" value="CAG8450996.1"/>
    <property type="molecule type" value="Genomic_DNA"/>
</dbReference>
<sequence length="1341" mass="156597">MSHDNNDDDSGSEYHDAISDGDELATNINSEIYITFHVHMPEKLDGSMHPIVVGNIKELGGWKRPVVKLHQIEPNSTYWVSDRIRIYVKESDSPRYKYAIYRPKTSRGFWSAASNWVFGDQTIIMEGNSDKDNRELSYKENQYDVWKTNYFKNLYEPDINHEFKFVFAIYESVTLENFKDKVMEFQRLLKQYSKQTVQSISIDSILNYFSRAHKNGQKIFTCVMLAYHIEEFQRQTSNRVKLPEKFPSADLLQILQEIQIENPLPKSAERPFTLATSALVKHNSLRRNSFDWMKMFSVAPILDPTYLFLSQIEKHKYTNKNEVQTFHNLLKINVKPHLDEIDKIKDRLLYQKVIKTIITISYFGIESYNFLVHEIIEKKNIDNDISGLLCDLISKDIESDNPCELEQHFKSFSGDIRDGCLTAFRNRFTNIILNNDFTWNSACLNSFFMLFSQLFTTESEVVQVLELLSKSKNIDLLHKFPNWLKIAWESKDNKQLHKKIPSICEVWYSNITSTSQKGQNIVSLMYKQLSEISFIFKRRPDIYKQLIEIIEKRIANISIQLLLQSTSFVGRLEAKMPNICKDFARIFNDKFDPLINSTDDIMITNIVHICDSSLQSLVVPNKLCENTVYHILDIIRNKIAASGEFNASNDEKQILLLKHSKFWSFLLNAAGEVNELHAHPQMKYVRSQIIKLVNMINNKSIQMGLLESLTELKNDELIRYFNSGIGFENEEQIITGEILDFLREKSHEHSDTAKQLFSFYHKWCYKAEDCQLYVDDLTQKMETLKDVTLADFDSTDYWFPHTGIIDISQKVYQYEKFLTFANMVENNTKDEIQTSVLHVAEMFKRSVIEQYQKTCNSYKNWQNINYSEAKAFWKDITKEQVKHELERMSGDTSLYRRRNQVQNGLVASVECLVLIPRYIAQLKCLLRVFTQFKVRDADKSWVAKMLQHLEDDDMRLSELPGIFQELNKHLNELDEYSWTVVKELSSANEFITYLLENLIGRDLTNLINGFLRHHKKHYSFITNVFCLPINTTAVDDQSDTKLLQENTVAALIEVNKALNPLNNDSARLSTTSFLKCLSEISRKHPSLAEKISSCGSHNLALQNMHRNIAKRGEVTKERIKNAATIGFYIFEHNEKSNSCELTLKYDTKHNQHNDAPRVTASYNIAELRDLYGRALLIGKSRASTDHSIDDDGNEDISILMNQFVMQVDLSQQITTVASRLIQYGHFLYQRMRMEVDGTTNLQYLVDKLNDDMKNWEKIVDQAQNEHYYLTFFSARHILAFYDYFRNVHNENDNLHMSNQETCQNLIRFVNDEAQLPQLHNFTDEWLDIQSEADFLPTLRKI</sequence>
<organism evidence="1 2">
    <name type="scientific">Cetraspora pellucida</name>
    <dbReference type="NCBI Taxonomy" id="1433469"/>
    <lineage>
        <taxon>Eukaryota</taxon>
        <taxon>Fungi</taxon>
        <taxon>Fungi incertae sedis</taxon>
        <taxon>Mucoromycota</taxon>
        <taxon>Glomeromycotina</taxon>
        <taxon>Glomeromycetes</taxon>
        <taxon>Diversisporales</taxon>
        <taxon>Gigasporaceae</taxon>
        <taxon>Cetraspora</taxon>
    </lineage>
</organism>
<proteinExistence type="predicted"/>
<evidence type="ECO:0000313" key="2">
    <source>
        <dbReference type="Proteomes" id="UP000789366"/>
    </source>
</evidence>
<feature type="non-terminal residue" evidence="1">
    <location>
        <position position="1341"/>
    </location>
</feature>
<evidence type="ECO:0000313" key="1">
    <source>
        <dbReference type="EMBL" id="CAG8450996.1"/>
    </source>
</evidence>
<dbReference type="Proteomes" id="UP000789366">
    <property type="component" value="Unassembled WGS sequence"/>
</dbReference>
<reference evidence="1" key="1">
    <citation type="submission" date="2021-06" db="EMBL/GenBank/DDBJ databases">
        <authorList>
            <person name="Kallberg Y."/>
            <person name="Tangrot J."/>
            <person name="Rosling A."/>
        </authorList>
    </citation>
    <scope>NUCLEOTIDE SEQUENCE</scope>
    <source>
        <strain evidence="1">28 12/20/2015</strain>
    </source>
</reference>